<comment type="caution">
    <text evidence="1">The sequence shown here is derived from an EMBL/GenBank/DDBJ whole genome shotgun (WGS) entry which is preliminary data.</text>
</comment>
<keyword evidence="2" id="KW-1185">Reference proteome</keyword>
<gene>
    <name evidence="1" type="ORF">B0T19DRAFT_472190</name>
</gene>
<dbReference type="EMBL" id="JAUEPO010000001">
    <property type="protein sequence ID" value="KAK3337257.1"/>
    <property type="molecule type" value="Genomic_DNA"/>
</dbReference>
<reference evidence="1" key="1">
    <citation type="journal article" date="2023" name="Mol. Phylogenet. Evol.">
        <title>Genome-scale phylogeny and comparative genomics of the fungal order Sordariales.</title>
        <authorList>
            <person name="Hensen N."/>
            <person name="Bonometti L."/>
            <person name="Westerberg I."/>
            <person name="Brannstrom I.O."/>
            <person name="Guillou S."/>
            <person name="Cros-Aarteil S."/>
            <person name="Calhoun S."/>
            <person name="Haridas S."/>
            <person name="Kuo A."/>
            <person name="Mondo S."/>
            <person name="Pangilinan J."/>
            <person name="Riley R."/>
            <person name="LaButti K."/>
            <person name="Andreopoulos B."/>
            <person name="Lipzen A."/>
            <person name="Chen C."/>
            <person name="Yan M."/>
            <person name="Daum C."/>
            <person name="Ng V."/>
            <person name="Clum A."/>
            <person name="Steindorff A."/>
            <person name="Ohm R.A."/>
            <person name="Martin F."/>
            <person name="Silar P."/>
            <person name="Natvig D.O."/>
            <person name="Lalanne C."/>
            <person name="Gautier V."/>
            <person name="Ament-Velasquez S.L."/>
            <person name="Kruys A."/>
            <person name="Hutchinson M.I."/>
            <person name="Powell A.J."/>
            <person name="Barry K."/>
            <person name="Miller A.N."/>
            <person name="Grigoriev I.V."/>
            <person name="Debuchy R."/>
            <person name="Gladieux P."/>
            <person name="Hiltunen Thoren M."/>
            <person name="Johannesson H."/>
        </authorList>
    </citation>
    <scope>NUCLEOTIDE SEQUENCE</scope>
    <source>
        <strain evidence="1">SMH4131-1</strain>
    </source>
</reference>
<proteinExistence type="predicted"/>
<organism evidence="1 2">
    <name type="scientific">Cercophora scortea</name>
    <dbReference type="NCBI Taxonomy" id="314031"/>
    <lineage>
        <taxon>Eukaryota</taxon>
        <taxon>Fungi</taxon>
        <taxon>Dikarya</taxon>
        <taxon>Ascomycota</taxon>
        <taxon>Pezizomycotina</taxon>
        <taxon>Sordariomycetes</taxon>
        <taxon>Sordariomycetidae</taxon>
        <taxon>Sordariales</taxon>
        <taxon>Lasiosphaeriaceae</taxon>
        <taxon>Cercophora</taxon>
    </lineage>
</organism>
<dbReference type="AlphaFoldDB" id="A0AAE0J664"/>
<reference evidence="1" key="2">
    <citation type="submission" date="2023-06" db="EMBL/GenBank/DDBJ databases">
        <authorList>
            <consortium name="Lawrence Berkeley National Laboratory"/>
            <person name="Haridas S."/>
            <person name="Hensen N."/>
            <person name="Bonometti L."/>
            <person name="Westerberg I."/>
            <person name="Brannstrom I.O."/>
            <person name="Guillou S."/>
            <person name="Cros-Aarteil S."/>
            <person name="Calhoun S."/>
            <person name="Kuo A."/>
            <person name="Mondo S."/>
            <person name="Pangilinan J."/>
            <person name="Riley R."/>
            <person name="Labutti K."/>
            <person name="Andreopoulos B."/>
            <person name="Lipzen A."/>
            <person name="Chen C."/>
            <person name="Yanf M."/>
            <person name="Daum C."/>
            <person name="Ng V."/>
            <person name="Clum A."/>
            <person name="Steindorff A."/>
            <person name="Ohm R."/>
            <person name="Martin F."/>
            <person name="Silar P."/>
            <person name="Natvig D."/>
            <person name="Lalanne C."/>
            <person name="Gautier V."/>
            <person name="Ament-Velasquez S.L."/>
            <person name="Kruys A."/>
            <person name="Hutchinson M.I."/>
            <person name="Powell A.J."/>
            <person name="Barry K."/>
            <person name="Miller A.N."/>
            <person name="Grigoriev I.V."/>
            <person name="Debuchy R."/>
            <person name="Gladieux P."/>
            <person name="Thoren M.H."/>
            <person name="Johannesson H."/>
        </authorList>
    </citation>
    <scope>NUCLEOTIDE SEQUENCE</scope>
    <source>
        <strain evidence="1">SMH4131-1</strain>
    </source>
</reference>
<accession>A0AAE0J664</accession>
<dbReference type="Proteomes" id="UP001286456">
    <property type="component" value="Unassembled WGS sequence"/>
</dbReference>
<evidence type="ECO:0000313" key="2">
    <source>
        <dbReference type="Proteomes" id="UP001286456"/>
    </source>
</evidence>
<evidence type="ECO:0000313" key="1">
    <source>
        <dbReference type="EMBL" id="KAK3337257.1"/>
    </source>
</evidence>
<name>A0AAE0J664_9PEZI</name>
<sequence>MSTPSEDLQAIARSIEFELSSFNSAVEQDVGGPENFVRETSFSLVTSKDSLAAEAQLTSAWESRSALPWDRHEIHPEETDQDAKLKFQADGVPCLPNRLAQWLGEREDVKASEAPTPMTINMGEYMIITAVTQNAINNSLLTMAKTHRGIQGLSAANGKSSFNGTVKHLSVELDTTKAGQGYLYLNFKKGTAELSPTPASKDQETGKDVKKYKMAKWKLVFAVDISSLAMSESDSDRSDVASQVSNATSYSLLRLILDLATANPKEYISSKLSIPDVDSERLTTFLHLVDIWCQSQATAKEKQTFAYAWTTTNPQRANYMAPTFAATSLKLQTHKSSQASSTKDSIPGGRNLLLYLEMALNKAMPQRAFSSSAELVAEGYQGSMFLCRSLFWDRYLLDPNQRILEKVNEWTDITAISARCEYSFLGSKTAYFVYKVGRDWSKDVSSYKWNPLVGNIWYWWDSPEKTATAGNSFFGMKAQLICYVRNFAYVHDTGDIISLFGTSSISEQTWAYTSGITNWTHVESGKLGISVSEIKSEVKKYKDSGWFMPVDDMERDLRRIIGDVQLESMRREVETSLSGNTGFVLPGGNQFFQKDPRVSNYGDLVVKLTYKNKDDESTSSDED</sequence>
<protein>
    <submittedName>
        <fullName evidence="1">Uncharacterized protein</fullName>
    </submittedName>
</protein>